<dbReference type="Proteomes" id="UP001359559">
    <property type="component" value="Unassembled WGS sequence"/>
</dbReference>
<protein>
    <submittedName>
        <fullName evidence="1">Uncharacterized protein</fullName>
    </submittedName>
</protein>
<dbReference type="EMBL" id="JAYKXN010000002">
    <property type="protein sequence ID" value="KAK7308819.1"/>
    <property type="molecule type" value="Genomic_DNA"/>
</dbReference>
<reference evidence="1 2" key="1">
    <citation type="submission" date="2024-01" db="EMBL/GenBank/DDBJ databases">
        <title>The genomes of 5 underutilized Papilionoideae crops provide insights into root nodulation and disease resistance.</title>
        <authorList>
            <person name="Yuan L."/>
        </authorList>
    </citation>
    <scope>NUCLEOTIDE SEQUENCE [LARGE SCALE GENOMIC DNA]</scope>
    <source>
        <strain evidence="1">LY-2023</strain>
        <tissue evidence="1">Leaf</tissue>
    </source>
</reference>
<sequence>MLQLDSLDRRGCFYSLDIDIFALPSPNLTVIIGPKPASHSAYALFSNKFQAADNPFHAIFQPLHTLHLHVLDLSFILSSQALLASQLLLFSFDILSTLGF</sequence>
<dbReference type="AlphaFoldDB" id="A0AAN9K2B1"/>
<organism evidence="1 2">
    <name type="scientific">Clitoria ternatea</name>
    <name type="common">Butterfly pea</name>
    <dbReference type="NCBI Taxonomy" id="43366"/>
    <lineage>
        <taxon>Eukaryota</taxon>
        <taxon>Viridiplantae</taxon>
        <taxon>Streptophyta</taxon>
        <taxon>Embryophyta</taxon>
        <taxon>Tracheophyta</taxon>
        <taxon>Spermatophyta</taxon>
        <taxon>Magnoliopsida</taxon>
        <taxon>eudicotyledons</taxon>
        <taxon>Gunneridae</taxon>
        <taxon>Pentapetalae</taxon>
        <taxon>rosids</taxon>
        <taxon>fabids</taxon>
        <taxon>Fabales</taxon>
        <taxon>Fabaceae</taxon>
        <taxon>Papilionoideae</taxon>
        <taxon>50 kb inversion clade</taxon>
        <taxon>NPAAA clade</taxon>
        <taxon>indigoferoid/millettioid clade</taxon>
        <taxon>Phaseoleae</taxon>
        <taxon>Clitoria</taxon>
    </lineage>
</organism>
<evidence type="ECO:0000313" key="1">
    <source>
        <dbReference type="EMBL" id="KAK7308819.1"/>
    </source>
</evidence>
<comment type="caution">
    <text evidence="1">The sequence shown here is derived from an EMBL/GenBank/DDBJ whole genome shotgun (WGS) entry which is preliminary data.</text>
</comment>
<gene>
    <name evidence="1" type="ORF">RJT34_05077</name>
</gene>
<proteinExistence type="predicted"/>
<evidence type="ECO:0000313" key="2">
    <source>
        <dbReference type="Proteomes" id="UP001359559"/>
    </source>
</evidence>
<keyword evidence="2" id="KW-1185">Reference proteome</keyword>
<name>A0AAN9K2B1_CLITE</name>
<accession>A0AAN9K2B1</accession>